<name>A0AAD8SPE7_LOLMU</name>
<gene>
    <name evidence="1" type="ORF">QYE76_049140</name>
</gene>
<organism evidence="1 2">
    <name type="scientific">Lolium multiflorum</name>
    <name type="common">Italian ryegrass</name>
    <name type="synonym">Lolium perenne subsp. multiflorum</name>
    <dbReference type="NCBI Taxonomy" id="4521"/>
    <lineage>
        <taxon>Eukaryota</taxon>
        <taxon>Viridiplantae</taxon>
        <taxon>Streptophyta</taxon>
        <taxon>Embryophyta</taxon>
        <taxon>Tracheophyta</taxon>
        <taxon>Spermatophyta</taxon>
        <taxon>Magnoliopsida</taxon>
        <taxon>Liliopsida</taxon>
        <taxon>Poales</taxon>
        <taxon>Poaceae</taxon>
        <taxon>BOP clade</taxon>
        <taxon>Pooideae</taxon>
        <taxon>Poodae</taxon>
        <taxon>Poeae</taxon>
        <taxon>Poeae Chloroplast Group 2 (Poeae type)</taxon>
        <taxon>Loliodinae</taxon>
        <taxon>Loliinae</taxon>
        <taxon>Lolium</taxon>
    </lineage>
</organism>
<dbReference type="EMBL" id="JAUUTY010000003">
    <property type="protein sequence ID" value="KAK1660981.1"/>
    <property type="molecule type" value="Genomic_DNA"/>
</dbReference>
<keyword evidence="2" id="KW-1185">Reference proteome</keyword>
<protein>
    <recommendedName>
        <fullName evidence="3">F-box domain-containing protein</fullName>
    </recommendedName>
</protein>
<proteinExistence type="predicted"/>
<evidence type="ECO:0000313" key="2">
    <source>
        <dbReference type="Proteomes" id="UP001231189"/>
    </source>
</evidence>
<dbReference type="SUPFAM" id="SSF81383">
    <property type="entry name" value="F-box domain"/>
    <property type="match status" value="1"/>
</dbReference>
<evidence type="ECO:0000313" key="1">
    <source>
        <dbReference type="EMBL" id="KAK1660981.1"/>
    </source>
</evidence>
<reference evidence="1" key="1">
    <citation type="submission" date="2023-07" db="EMBL/GenBank/DDBJ databases">
        <title>A chromosome-level genome assembly of Lolium multiflorum.</title>
        <authorList>
            <person name="Chen Y."/>
            <person name="Copetti D."/>
            <person name="Kolliker R."/>
            <person name="Studer B."/>
        </authorList>
    </citation>
    <scope>NUCLEOTIDE SEQUENCE</scope>
    <source>
        <strain evidence="1">02402/16</strain>
        <tissue evidence="1">Leaf</tissue>
    </source>
</reference>
<evidence type="ECO:0008006" key="3">
    <source>
        <dbReference type="Google" id="ProtNLM"/>
    </source>
</evidence>
<dbReference type="InterPro" id="IPR036047">
    <property type="entry name" value="F-box-like_dom_sf"/>
</dbReference>
<dbReference type="PANTHER" id="PTHR38926:SF46">
    <property type="entry name" value="F-BOX DOMAIN-CONTAINING PROTEIN"/>
    <property type="match status" value="1"/>
</dbReference>
<dbReference type="InterPro" id="IPR032675">
    <property type="entry name" value="LRR_dom_sf"/>
</dbReference>
<sequence length="269" mass="30443">MSAWSSSALNCYTVPRQVRVSEFTRRSGCFPNCRISINGRCAAARARRTASKGLVAAALDVLSFVFVRVGAVDVLMGAGLVCRSWLQAAKVPDVWRVMDFESREHILLAKNFCIVHRMIRAAIDRSDGQLQVFAGRLFVSVELVKYIVERSPSLTKLRLVLCFIDVFSRPPVSIGARLASVIRESPLRELRCLEFESGDLTAGELTAILENCPALEVLTVRKGLKMNDEEEHELRAKFHGIKTMTIERDVCWDDTYSENYYEYSEYIEY</sequence>
<dbReference type="AlphaFoldDB" id="A0AAD8SPE7"/>
<comment type="caution">
    <text evidence="1">The sequence shown here is derived from an EMBL/GenBank/DDBJ whole genome shotgun (WGS) entry which is preliminary data.</text>
</comment>
<dbReference type="Gene3D" id="3.80.10.10">
    <property type="entry name" value="Ribonuclease Inhibitor"/>
    <property type="match status" value="1"/>
</dbReference>
<dbReference type="Proteomes" id="UP001231189">
    <property type="component" value="Unassembled WGS sequence"/>
</dbReference>
<dbReference type="PANTHER" id="PTHR38926">
    <property type="entry name" value="F-BOX DOMAIN CONTAINING PROTEIN, EXPRESSED"/>
    <property type="match status" value="1"/>
</dbReference>
<accession>A0AAD8SPE7</accession>